<evidence type="ECO:0000256" key="1">
    <source>
        <dbReference type="ARBA" id="ARBA00007879"/>
    </source>
</evidence>
<sequence>MNPHSNVTAVAIAYMEAIADYVDAVSGSIGPTGATDSVGLTGPTGLLGATDPTGATGATGPADTSRAVLYLPNLVKEWPQAPDYKTIMTSDQYGIMKVISTPKEFLARETSDGMMVNVVEGLKLYEKFLDSSEVTELVSLANEMRASGHRGELPETAAELGASPVAGVEDGAVGDVGGRRGGVRALKSVGELDDGGGGQRRWMMARASYEEGVLVSIEAGGLDELGCRVTDYKFRRLSFLGSQSGPARLTFKTPPAYEGPSITMILCNAFFTTLV</sequence>
<comment type="similarity">
    <text evidence="1">Belongs to the alkB family.</text>
</comment>
<dbReference type="PANTHER" id="PTHR31447:SF0">
    <property type="entry name" value="HYDROXYPROLINE-RICH GLYCOPROTEIN FAMILY PROTEIN"/>
    <property type="match status" value="1"/>
</dbReference>
<comment type="caution">
    <text evidence="2">The sequence shown here is derived from an EMBL/GenBank/DDBJ whole genome shotgun (WGS) entry which is preliminary data.</text>
</comment>
<dbReference type="GO" id="GO:0006402">
    <property type="term" value="P:mRNA catabolic process"/>
    <property type="evidence" value="ECO:0007669"/>
    <property type="project" value="InterPro"/>
</dbReference>
<dbReference type="Gene3D" id="2.60.120.590">
    <property type="entry name" value="Alpha-ketoglutarate-dependent dioxygenase AlkB-like"/>
    <property type="match status" value="1"/>
</dbReference>
<dbReference type="InterPro" id="IPR044842">
    <property type="entry name" value="ALKBH9B/ALKBH10B-like"/>
</dbReference>
<keyword evidence="3" id="KW-1185">Reference proteome</keyword>
<name>A0A8J5CA74_ZINOF</name>
<proteinExistence type="inferred from homology"/>
<gene>
    <name evidence="2" type="ORF">ZIOFF_071845</name>
</gene>
<dbReference type="AlphaFoldDB" id="A0A8J5CA74"/>
<accession>A0A8J5CA74</accession>
<dbReference type="GO" id="GO:0003729">
    <property type="term" value="F:mRNA binding"/>
    <property type="evidence" value="ECO:0007669"/>
    <property type="project" value="InterPro"/>
</dbReference>
<organism evidence="2 3">
    <name type="scientific">Zingiber officinale</name>
    <name type="common">Ginger</name>
    <name type="synonym">Amomum zingiber</name>
    <dbReference type="NCBI Taxonomy" id="94328"/>
    <lineage>
        <taxon>Eukaryota</taxon>
        <taxon>Viridiplantae</taxon>
        <taxon>Streptophyta</taxon>
        <taxon>Embryophyta</taxon>
        <taxon>Tracheophyta</taxon>
        <taxon>Spermatophyta</taxon>
        <taxon>Magnoliopsida</taxon>
        <taxon>Liliopsida</taxon>
        <taxon>Zingiberales</taxon>
        <taxon>Zingiberaceae</taxon>
        <taxon>Zingiber</taxon>
    </lineage>
</organism>
<dbReference type="PANTHER" id="PTHR31447">
    <property type="entry name" value="HYDROXYPROLINE-RICH GLYCOPROTEIN FAMILY PROTEIN-RELATED"/>
    <property type="match status" value="1"/>
</dbReference>
<dbReference type="GO" id="GO:0032451">
    <property type="term" value="F:demethylase activity"/>
    <property type="evidence" value="ECO:0007669"/>
    <property type="project" value="InterPro"/>
</dbReference>
<evidence type="ECO:0000313" key="2">
    <source>
        <dbReference type="EMBL" id="KAG6470767.1"/>
    </source>
</evidence>
<protein>
    <submittedName>
        <fullName evidence="2">Uncharacterized protein</fullName>
    </submittedName>
</protein>
<dbReference type="InterPro" id="IPR037151">
    <property type="entry name" value="AlkB-like_sf"/>
</dbReference>
<dbReference type="EMBL" id="JACMSC010000021">
    <property type="protein sequence ID" value="KAG6470767.1"/>
    <property type="molecule type" value="Genomic_DNA"/>
</dbReference>
<evidence type="ECO:0000313" key="3">
    <source>
        <dbReference type="Proteomes" id="UP000734854"/>
    </source>
</evidence>
<dbReference type="Proteomes" id="UP000734854">
    <property type="component" value="Unassembled WGS sequence"/>
</dbReference>
<reference evidence="2 3" key="1">
    <citation type="submission" date="2020-08" db="EMBL/GenBank/DDBJ databases">
        <title>Plant Genome Project.</title>
        <authorList>
            <person name="Zhang R.-G."/>
        </authorList>
    </citation>
    <scope>NUCLEOTIDE SEQUENCE [LARGE SCALE GENOMIC DNA]</scope>
    <source>
        <tissue evidence="2">Rhizome</tissue>
    </source>
</reference>